<dbReference type="STRING" id="703135.A0A2A9NJH8"/>
<dbReference type="OrthoDB" id="9991235at2759"/>
<gene>
    <name evidence="3" type="ORF">AMATHDRAFT_6386</name>
</gene>
<dbReference type="AlphaFoldDB" id="A0A2A9NJH8"/>
<dbReference type="CDD" id="cd00077">
    <property type="entry name" value="HDc"/>
    <property type="match status" value="1"/>
</dbReference>
<feature type="compositionally biased region" description="Basic residues" evidence="1">
    <location>
        <begin position="547"/>
        <end position="557"/>
    </location>
</feature>
<dbReference type="PANTHER" id="PTHR11373">
    <property type="entry name" value="DEOXYNUCLEOSIDE TRIPHOSPHATE TRIPHOSPHOHYDROLASE"/>
    <property type="match status" value="1"/>
</dbReference>
<dbReference type="Proteomes" id="UP000242287">
    <property type="component" value="Unassembled WGS sequence"/>
</dbReference>
<protein>
    <recommendedName>
        <fullName evidence="2">HD/PDEase domain-containing protein</fullName>
    </recommendedName>
</protein>
<proteinExistence type="predicted"/>
<dbReference type="SUPFAM" id="SSF109604">
    <property type="entry name" value="HD-domain/PDEase-like"/>
    <property type="match status" value="1"/>
</dbReference>
<dbReference type="PANTHER" id="PTHR11373:SF4">
    <property type="entry name" value="DEOXYNUCLEOSIDE TRIPHOSPHATE TRIPHOSPHOHYDROLASE SAMHD1"/>
    <property type="match status" value="1"/>
</dbReference>
<dbReference type="EMBL" id="KZ302090">
    <property type="protein sequence ID" value="PFH47823.1"/>
    <property type="molecule type" value="Genomic_DNA"/>
</dbReference>
<dbReference type="Pfam" id="PF01966">
    <property type="entry name" value="HD"/>
    <property type="match status" value="1"/>
</dbReference>
<evidence type="ECO:0000259" key="2">
    <source>
        <dbReference type="SMART" id="SM00471"/>
    </source>
</evidence>
<feature type="compositionally biased region" description="Basic and acidic residues" evidence="1">
    <location>
        <begin position="363"/>
        <end position="376"/>
    </location>
</feature>
<sequence>MFPQTCAEVPESVIDPPVVVVVARTIKDPIHDCIPISAKLKSFIDTPQYQRLRNIKQLGVSYTVWPGASHNRFEHGLGVAYLGRLMATHLQKNQPELKITDRDVECVEIAGLCHDLGHGPWSHFWDGMFIPRIMKGTKWAHEHASEMMFDYLVTDNDIQIPDDDVRFIKALIAGDPRKCSSPREKPFFFDIIANKRNGLDVDKFDYIQRDSYMIGEPTRISLQRMIHSARVLNNQICYDIKDANQIYEICATRFKLHKIVYSHKAAKAIEHMLLDALISANSYLHFAEHLNNPRKYLHTTDALAQQIEASEAPELEEARDIFGRIRTRDLYKCVDYKVIDWPNRQMFKDKISPESIVEAAKKTARDLSRDMGNKTDTDDDNTASETESTVLPDVDGLSPDDVVVDFSTMHYGMQEKNPLDFVEFYSKRKPNVSSKAGRGDYSTLMPQYFAEVLLRVYTKKPEFFGIVQAGYRAVLETLNDDNTAYLDAFPLSFEPKSITPPDTEGPTTPRVLSRVSSFTFGTGSGTFSNNNFTTVPPSFVPPSPTRGFRRTRSRKRLREVSAPDTTSEKQVDESPVKKKLKE</sequence>
<dbReference type="GO" id="GO:0006203">
    <property type="term" value="P:dGTP catabolic process"/>
    <property type="evidence" value="ECO:0007669"/>
    <property type="project" value="TreeGrafter"/>
</dbReference>
<dbReference type="InterPro" id="IPR003607">
    <property type="entry name" value="HD/PDEase_dom"/>
</dbReference>
<feature type="domain" description="HD/PDEase" evidence="2">
    <location>
        <begin position="68"/>
        <end position="216"/>
    </location>
</feature>
<dbReference type="Gene3D" id="1.10.3210.10">
    <property type="entry name" value="Hypothetical protein af1432"/>
    <property type="match status" value="1"/>
</dbReference>
<dbReference type="InterPro" id="IPR050135">
    <property type="entry name" value="dGTPase-like"/>
</dbReference>
<dbReference type="GO" id="GO:0008832">
    <property type="term" value="F:dGTPase activity"/>
    <property type="evidence" value="ECO:0007669"/>
    <property type="project" value="TreeGrafter"/>
</dbReference>
<feature type="compositionally biased region" description="Basic and acidic residues" evidence="1">
    <location>
        <begin position="558"/>
        <end position="582"/>
    </location>
</feature>
<evidence type="ECO:0000313" key="4">
    <source>
        <dbReference type="Proteomes" id="UP000242287"/>
    </source>
</evidence>
<dbReference type="InterPro" id="IPR045509">
    <property type="entry name" value="HD_assoc_2"/>
</dbReference>
<organism evidence="3 4">
    <name type="scientific">Amanita thiersii Skay4041</name>
    <dbReference type="NCBI Taxonomy" id="703135"/>
    <lineage>
        <taxon>Eukaryota</taxon>
        <taxon>Fungi</taxon>
        <taxon>Dikarya</taxon>
        <taxon>Basidiomycota</taxon>
        <taxon>Agaricomycotina</taxon>
        <taxon>Agaricomycetes</taxon>
        <taxon>Agaricomycetidae</taxon>
        <taxon>Agaricales</taxon>
        <taxon>Pluteineae</taxon>
        <taxon>Amanitaceae</taxon>
        <taxon>Amanita</taxon>
    </lineage>
</organism>
<dbReference type="Pfam" id="PF19276">
    <property type="entry name" value="HD_assoc_2"/>
    <property type="match status" value="1"/>
</dbReference>
<keyword evidence="4" id="KW-1185">Reference proteome</keyword>
<name>A0A2A9NJH8_9AGAR</name>
<evidence type="ECO:0000313" key="3">
    <source>
        <dbReference type="EMBL" id="PFH47823.1"/>
    </source>
</evidence>
<dbReference type="SMART" id="SM00471">
    <property type="entry name" value="HDc"/>
    <property type="match status" value="1"/>
</dbReference>
<accession>A0A2A9NJH8</accession>
<reference evidence="3 4" key="1">
    <citation type="submission" date="2014-02" db="EMBL/GenBank/DDBJ databases">
        <title>Transposable element dynamics among asymbiotic and ectomycorrhizal Amanita fungi.</title>
        <authorList>
            <consortium name="DOE Joint Genome Institute"/>
            <person name="Hess J."/>
            <person name="Skrede I."/>
            <person name="Wolfe B."/>
            <person name="LaButti K."/>
            <person name="Ohm R.A."/>
            <person name="Grigoriev I.V."/>
            <person name="Pringle A."/>
        </authorList>
    </citation>
    <scope>NUCLEOTIDE SEQUENCE [LARGE SCALE GENOMIC DNA]</scope>
    <source>
        <strain evidence="3 4">SKay4041</strain>
    </source>
</reference>
<feature type="region of interest" description="Disordered" evidence="1">
    <location>
        <begin position="363"/>
        <end position="396"/>
    </location>
</feature>
<dbReference type="InterPro" id="IPR006674">
    <property type="entry name" value="HD_domain"/>
</dbReference>
<evidence type="ECO:0000256" key="1">
    <source>
        <dbReference type="SAM" id="MobiDB-lite"/>
    </source>
</evidence>
<dbReference type="Gene3D" id="3.30.70.2760">
    <property type="match status" value="1"/>
</dbReference>
<dbReference type="GO" id="GO:0005634">
    <property type="term" value="C:nucleus"/>
    <property type="evidence" value="ECO:0007669"/>
    <property type="project" value="TreeGrafter"/>
</dbReference>
<feature type="region of interest" description="Disordered" evidence="1">
    <location>
        <begin position="529"/>
        <end position="582"/>
    </location>
</feature>